<evidence type="ECO:0008006" key="5">
    <source>
        <dbReference type="Google" id="ProtNLM"/>
    </source>
</evidence>
<dbReference type="InterPro" id="IPR001087">
    <property type="entry name" value="GDSL"/>
</dbReference>
<accession>A0AAD8RS13</accession>
<comment type="caution">
    <text evidence="3">The sequence shown here is derived from an EMBL/GenBank/DDBJ whole genome shotgun (WGS) entry which is preliminary data.</text>
</comment>
<sequence>MPALFVLAQVVLAEARRGAAAADPPGRVPAVIVFGDSTADTGNNNFIQTMARGNHAPYGRDFAGGVATGRFSNGRLPADFVSEALGLPPSVPAYLDPGHTIHHLATGVSFASAGAGLDNMTAQIPSAMTLSEQIDHFRRYTARLRRAKGQAAAHHITTHALYIFSIGASDFLQNYLIFPARGYRYTLPEYEAYLVGAAEAALRAVHGLGARAFRVVGLPPLGCLPLERAMNLPRPTGESNEVYNVVARSFNSRLRGLVAKLNWELPGARLAYVDQYGLMSAMIAKPWEYGFENSVQGCCGTGYVETGVLCSLDSALTCDNADKYVFFDAVHPSERAYKIIAGAILNATSTRRFP</sequence>
<name>A0AAD8RS13_LOLMU</name>
<dbReference type="InterPro" id="IPR036514">
    <property type="entry name" value="SGNH_hydro_sf"/>
</dbReference>
<evidence type="ECO:0000256" key="1">
    <source>
        <dbReference type="ARBA" id="ARBA00008668"/>
    </source>
</evidence>
<dbReference type="AlphaFoldDB" id="A0AAD8RS13"/>
<feature type="signal peptide" evidence="2">
    <location>
        <begin position="1"/>
        <end position="21"/>
    </location>
</feature>
<dbReference type="Pfam" id="PF00657">
    <property type="entry name" value="Lipase_GDSL"/>
    <property type="match status" value="1"/>
</dbReference>
<keyword evidence="2" id="KW-0732">Signal</keyword>
<evidence type="ECO:0000313" key="3">
    <source>
        <dbReference type="EMBL" id="KAK1629842.1"/>
    </source>
</evidence>
<comment type="similarity">
    <text evidence="1">Belongs to the 'GDSL' lipolytic enzyme family.</text>
</comment>
<evidence type="ECO:0000256" key="2">
    <source>
        <dbReference type="SAM" id="SignalP"/>
    </source>
</evidence>
<dbReference type="PANTHER" id="PTHR45642:SF26">
    <property type="entry name" value="OS09G0247600 PROTEIN"/>
    <property type="match status" value="1"/>
</dbReference>
<dbReference type="CDD" id="cd01837">
    <property type="entry name" value="SGNH_plant_lipase_like"/>
    <property type="match status" value="1"/>
</dbReference>
<evidence type="ECO:0000313" key="4">
    <source>
        <dbReference type="Proteomes" id="UP001231189"/>
    </source>
</evidence>
<dbReference type="InterPro" id="IPR035669">
    <property type="entry name" value="SGNH_plant_lipase-like"/>
</dbReference>
<protein>
    <recommendedName>
        <fullName evidence="5">GDSL esterase/lipase</fullName>
    </recommendedName>
</protein>
<dbReference type="SUPFAM" id="SSF52266">
    <property type="entry name" value="SGNH hydrolase"/>
    <property type="match status" value="1"/>
</dbReference>
<dbReference type="EMBL" id="JAUUTY010000005">
    <property type="protein sequence ID" value="KAK1629842.1"/>
    <property type="molecule type" value="Genomic_DNA"/>
</dbReference>
<dbReference type="Gene3D" id="3.40.50.1110">
    <property type="entry name" value="SGNH hydrolase"/>
    <property type="match status" value="1"/>
</dbReference>
<reference evidence="3" key="1">
    <citation type="submission" date="2023-07" db="EMBL/GenBank/DDBJ databases">
        <title>A chromosome-level genome assembly of Lolium multiflorum.</title>
        <authorList>
            <person name="Chen Y."/>
            <person name="Copetti D."/>
            <person name="Kolliker R."/>
            <person name="Studer B."/>
        </authorList>
    </citation>
    <scope>NUCLEOTIDE SEQUENCE</scope>
    <source>
        <strain evidence="3">02402/16</strain>
        <tissue evidence="3">Leaf</tissue>
    </source>
</reference>
<organism evidence="3 4">
    <name type="scientific">Lolium multiflorum</name>
    <name type="common">Italian ryegrass</name>
    <name type="synonym">Lolium perenne subsp. multiflorum</name>
    <dbReference type="NCBI Taxonomy" id="4521"/>
    <lineage>
        <taxon>Eukaryota</taxon>
        <taxon>Viridiplantae</taxon>
        <taxon>Streptophyta</taxon>
        <taxon>Embryophyta</taxon>
        <taxon>Tracheophyta</taxon>
        <taxon>Spermatophyta</taxon>
        <taxon>Magnoliopsida</taxon>
        <taxon>Liliopsida</taxon>
        <taxon>Poales</taxon>
        <taxon>Poaceae</taxon>
        <taxon>BOP clade</taxon>
        <taxon>Pooideae</taxon>
        <taxon>Poodae</taxon>
        <taxon>Poeae</taxon>
        <taxon>Poeae Chloroplast Group 2 (Poeae type)</taxon>
        <taxon>Loliodinae</taxon>
        <taxon>Loliinae</taxon>
        <taxon>Lolium</taxon>
    </lineage>
</organism>
<dbReference type="GO" id="GO:0016788">
    <property type="term" value="F:hydrolase activity, acting on ester bonds"/>
    <property type="evidence" value="ECO:0007669"/>
    <property type="project" value="InterPro"/>
</dbReference>
<gene>
    <name evidence="3" type="ORF">QYE76_004157</name>
</gene>
<keyword evidence="4" id="KW-1185">Reference proteome</keyword>
<dbReference type="PANTHER" id="PTHR45642">
    <property type="entry name" value="GDSL ESTERASE/LIPASE EXL3"/>
    <property type="match status" value="1"/>
</dbReference>
<dbReference type="InterPro" id="IPR050592">
    <property type="entry name" value="GDSL_lipolytic_enzyme"/>
</dbReference>
<proteinExistence type="inferred from homology"/>
<dbReference type="Proteomes" id="UP001231189">
    <property type="component" value="Unassembled WGS sequence"/>
</dbReference>
<feature type="chain" id="PRO_5042205507" description="GDSL esterase/lipase" evidence="2">
    <location>
        <begin position="22"/>
        <end position="354"/>
    </location>
</feature>